<comment type="caution">
    <text evidence="2">The sequence shown here is derived from an EMBL/GenBank/DDBJ whole genome shotgun (WGS) entry which is preliminary data.</text>
</comment>
<feature type="region of interest" description="Disordered" evidence="1">
    <location>
        <begin position="143"/>
        <end position="168"/>
    </location>
</feature>
<evidence type="ECO:0000256" key="1">
    <source>
        <dbReference type="SAM" id="MobiDB-lite"/>
    </source>
</evidence>
<dbReference type="InterPro" id="IPR021395">
    <property type="entry name" value="DUF3035"/>
</dbReference>
<dbReference type="EMBL" id="JASNJD010000002">
    <property type="protein sequence ID" value="MDK3016772.1"/>
    <property type="molecule type" value="Genomic_DNA"/>
</dbReference>
<accession>A0ABT7EWR1</accession>
<reference evidence="2 3" key="1">
    <citation type="submission" date="2023-05" db="EMBL/GenBank/DDBJ databases">
        <title>Pseudodonghicola sp. nov.</title>
        <authorList>
            <person name="Huang J."/>
        </authorList>
    </citation>
    <scope>NUCLEOTIDE SEQUENCE [LARGE SCALE GENOMIC DNA]</scope>
    <source>
        <strain evidence="2 3">IC7</strain>
    </source>
</reference>
<organism evidence="2 3">
    <name type="scientific">Pseudodonghicola flavimaris</name>
    <dbReference type="NCBI Taxonomy" id="3050036"/>
    <lineage>
        <taxon>Bacteria</taxon>
        <taxon>Pseudomonadati</taxon>
        <taxon>Pseudomonadota</taxon>
        <taxon>Alphaproteobacteria</taxon>
        <taxon>Rhodobacterales</taxon>
        <taxon>Paracoccaceae</taxon>
        <taxon>Pseudodonghicola</taxon>
    </lineage>
</organism>
<name>A0ABT7EWR1_9RHOB</name>
<evidence type="ECO:0000313" key="3">
    <source>
        <dbReference type="Proteomes" id="UP001243757"/>
    </source>
</evidence>
<dbReference type="Proteomes" id="UP001243757">
    <property type="component" value="Unassembled WGS sequence"/>
</dbReference>
<dbReference type="PROSITE" id="PS51257">
    <property type="entry name" value="PROKAR_LIPOPROTEIN"/>
    <property type="match status" value="1"/>
</dbReference>
<dbReference type="Pfam" id="PF11233">
    <property type="entry name" value="DUF3035"/>
    <property type="match status" value="1"/>
</dbReference>
<dbReference type="RefSeq" id="WP_284479589.1">
    <property type="nucleotide sequence ID" value="NZ_JASNJD010000002.1"/>
</dbReference>
<proteinExistence type="predicted"/>
<evidence type="ECO:0000313" key="2">
    <source>
        <dbReference type="EMBL" id="MDK3016772.1"/>
    </source>
</evidence>
<keyword evidence="3" id="KW-1185">Reference proteome</keyword>
<sequence length="168" mass="18101">MRRPLGMIILMLATVAVAGCSNKGLRQLRSAGPGPDEFMILPVKPLTAPQNYSELPAPTPGGKNLVDPTPTGDAMAALGGRSIDGIPASDATLITAASRNGVDPNVRQELAEVDAKFRKRQSRMTRLRLFRVDRYEQAYRRQALDPFPTTATYRASGADTPSSPPEKP</sequence>
<gene>
    <name evidence="2" type="ORF">QO033_03735</name>
</gene>
<protein>
    <submittedName>
        <fullName evidence="2">DUF3035 domain-containing protein</fullName>
    </submittedName>
</protein>